<keyword evidence="1" id="KW-0489">Methyltransferase</keyword>
<dbReference type="AlphaFoldDB" id="A0A383RBH7"/>
<dbReference type="RefSeq" id="WP_065293007.1">
    <property type="nucleotide sequence ID" value="NZ_LS992241.1"/>
</dbReference>
<keyword evidence="1" id="KW-0808">Transferase</keyword>
<dbReference type="GO" id="GO:0008990">
    <property type="term" value="F:rRNA (guanine-N2-)-methyltransferase activity"/>
    <property type="evidence" value="ECO:0007669"/>
    <property type="project" value="InterPro"/>
</dbReference>
<organism evidence="1 2">
    <name type="scientific">Paenibacillus alvei</name>
    <name type="common">Bacillus alvei</name>
    <dbReference type="NCBI Taxonomy" id="44250"/>
    <lineage>
        <taxon>Bacteria</taxon>
        <taxon>Bacillati</taxon>
        <taxon>Bacillota</taxon>
        <taxon>Bacilli</taxon>
        <taxon>Bacillales</taxon>
        <taxon>Paenibacillaceae</taxon>
        <taxon>Paenibacillus</taxon>
    </lineage>
</organism>
<accession>A0A383RBH7</accession>
<proteinExistence type="predicted"/>
<sequence length="263" mass="28964">MIVTTGEYTSPELKERARKMAKLFGWFYAERRDQTLPRMQRRYGDDEFLVYLNDCVRYLKLGVTELTYHPSMAYVRAKRILSGDADGMITASGVTPGDEVLDCTAGLAGDSLVFAVAVGPNGKVTALESEPSLFALVHEGLQLYESGVDEVTGAMRRIVMKQAEHLSMLSSLPSRSVDVVYFDPMFRSPVTSSASIDPLRTMANHKALTHEAIAEACRVARKRVVMKEVKNSEEFARLGFTRVLPSGAKLAYGVIDIAGGNDE</sequence>
<dbReference type="PANTHER" id="PTHR36112:SF1">
    <property type="entry name" value="RIBOSOMAL RNA SMALL SUBUNIT METHYLTRANSFERASE J"/>
    <property type="match status" value="1"/>
</dbReference>
<dbReference type="Proteomes" id="UP000304148">
    <property type="component" value="Chromosome"/>
</dbReference>
<reference evidence="2" key="1">
    <citation type="submission" date="2018-08" db="EMBL/GenBank/DDBJ databases">
        <authorList>
            <person name="Chevrot R."/>
        </authorList>
    </citation>
    <scope>NUCLEOTIDE SEQUENCE [LARGE SCALE GENOMIC DNA]</scope>
</reference>
<dbReference type="EMBL" id="LS992241">
    <property type="protein sequence ID" value="SYX84465.1"/>
    <property type="molecule type" value="Genomic_DNA"/>
</dbReference>
<evidence type="ECO:0000313" key="1">
    <source>
        <dbReference type="EMBL" id="SYX84465.1"/>
    </source>
</evidence>
<evidence type="ECO:0000313" key="2">
    <source>
        <dbReference type="Proteomes" id="UP000304148"/>
    </source>
</evidence>
<dbReference type="Pfam" id="PF04445">
    <property type="entry name" value="SAM_MT"/>
    <property type="match status" value="1"/>
</dbReference>
<protein>
    <submittedName>
        <fullName evidence="1">SAM-dependent methyltransferase</fullName>
    </submittedName>
</protein>
<dbReference type="SUPFAM" id="SSF53335">
    <property type="entry name" value="S-adenosyl-L-methionine-dependent methyltransferases"/>
    <property type="match status" value="1"/>
</dbReference>
<dbReference type="Gene3D" id="3.40.50.150">
    <property type="entry name" value="Vaccinia Virus protein VP39"/>
    <property type="match status" value="1"/>
</dbReference>
<dbReference type="InterPro" id="IPR029063">
    <property type="entry name" value="SAM-dependent_MTases_sf"/>
</dbReference>
<name>A0A383RBH7_PAEAL</name>
<dbReference type="InterPro" id="IPR007536">
    <property type="entry name" value="16SrRNA_methylTrfase_J"/>
</dbReference>
<gene>
    <name evidence="1" type="ORF">PBLR_12887</name>
</gene>
<dbReference type="PANTHER" id="PTHR36112">
    <property type="entry name" value="RIBOSOMAL RNA SMALL SUBUNIT METHYLTRANSFERASE J"/>
    <property type="match status" value="1"/>
</dbReference>